<dbReference type="GO" id="GO:0005737">
    <property type="term" value="C:cytoplasm"/>
    <property type="evidence" value="ECO:0007669"/>
    <property type="project" value="TreeGrafter"/>
</dbReference>
<evidence type="ECO:0000259" key="6">
    <source>
        <dbReference type="Pfam" id="PF07992"/>
    </source>
</evidence>
<gene>
    <name evidence="7" type="ORF">C361_01816</name>
</gene>
<evidence type="ECO:0000256" key="2">
    <source>
        <dbReference type="ARBA" id="ARBA00022630"/>
    </source>
</evidence>
<dbReference type="PRINTS" id="PR00368">
    <property type="entry name" value="FADPNR"/>
</dbReference>
<evidence type="ECO:0000256" key="1">
    <source>
        <dbReference type="ARBA" id="ARBA00006442"/>
    </source>
</evidence>
<keyword evidence="3" id="KW-0274">FAD</keyword>
<dbReference type="SUPFAM" id="SSF51905">
    <property type="entry name" value="FAD/NAD(P)-binding domain"/>
    <property type="match status" value="1"/>
</dbReference>
<accession>A0A854QJ50</accession>
<proteinExistence type="inferred from homology"/>
<dbReference type="InterPro" id="IPR023753">
    <property type="entry name" value="FAD/NAD-binding_dom"/>
</dbReference>
<dbReference type="EMBL" id="AMKT01000027">
    <property type="protein sequence ID" value="OXG25856.1"/>
    <property type="molecule type" value="Genomic_DNA"/>
</dbReference>
<organism evidence="7 8">
    <name type="scientific">Cryptococcus neoformans Tu259-1</name>
    <dbReference type="NCBI Taxonomy" id="1230072"/>
    <lineage>
        <taxon>Eukaryota</taxon>
        <taxon>Fungi</taxon>
        <taxon>Dikarya</taxon>
        <taxon>Basidiomycota</taxon>
        <taxon>Agaricomycotina</taxon>
        <taxon>Tremellomycetes</taxon>
        <taxon>Tremellales</taxon>
        <taxon>Cryptococcaceae</taxon>
        <taxon>Cryptococcus</taxon>
        <taxon>Cryptococcus neoformans species complex</taxon>
    </lineage>
</organism>
<dbReference type="PANTHER" id="PTHR43735">
    <property type="entry name" value="APOPTOSIS-INDUCING FACTOR 1"/>
    <property type="match status" value="1"/>
</dbReference>
<evidence type="ECO:0000313" key="8">
    <source>
        <dbReference type="Proteomes" id="UP000199727"/>
    </source>
</evidence>
<comment type="similarity">
    <text evidence="1">Belongs to the FAD-dependent oxidoreductase family.</text>
</comment>
<dbReference type="Gene3D" id="3.50.50.100">
    <property type="match status" value="1"/>
</dbReference>
<dbReference type="InterPro" id="IPR036188">
    <property type="entry name" value="FAD/NAD-bd_sf"/>
</dbReference>
<evidence type="ECO:0000313" key="7">
    <source>
        <dbReference type="EMBL" id="OXG25856.1"/>
    </source>
</evidence>
<protein>
    <recommendedName>
        <fullName evidence="6">FAD/NAD(P)-binding domain-containing protein</fullName>
    </recommendedName>
</protein>
<feature type="domain" description="FAD/NAD(P)-binding" evidence="6">
    <location>
        <begin position="8"/>
        <end position="330"/>
    </location>
</feature>
<evidence type="ECO:0000256" key="5">
    <source>
        <dbReference type="SAM" id="MobiDB-lite"/>
    </source>
</evidence>
<reference evidence="7 8" key="1">
    <citation type="submission" date="2017-06" db="EMBL/GenBank/DDBJ databases">
        <title>Global population genomics of the pathogenic fungus Cryptococcus neoformans var. grubii.</title>
        <authorList>
            <person name="Cuomo C."/>
            <person name="Litvintseva A."/>
            <person name="Chen Y."/>
            <person name="Young S."/>
            <person name="Zeng Q."/>
            <person name="Chapman S."/>
            <person name="Gujja S."/>
            <person name="Saif S."/>
            <person name="Birren B."/>
        </authorList>
    </citation>
    <scope>NUCLEOTIDE SEQUENCE [LARGE SCALE GENOMIC DNA]</scope>
    <source>
        <strain evidence="7 8">Tu259-1</strain>
    </source>
</reference>
<dbReference type="Pfam" id="PF07992">
    <property type="entry name" value="Pyr_redox_2"/>
    <property type="match status" value="1"/>
</dbReference>
<evidence type="ECO:0000256" key="4">
    <source>
        <dbReference type="ARBA" id="ARBA00023002"/>
    </source>
</evidence>
<feature type="region of interest" description="Disordered" evidence="5">
    <location>
        <begin position="191"/>
        <end position="210"/>
    </location>
</feature>
<comment type="caution">
    <text evidence="7">The sequence shown here is derived from an EMBL/GenBank/DDBJ whole genome shotgun (WGS) entry which is preliminary data.</text>
</comment>
<dbReference type="AlphaFoldDB" id="A0A854QJ50"/>
<keyword evidence="4" id="KW-0560">Oxidoreductase</keyword>
<keyword evidence="2" id="KW-0285">Flavoprotein</keyword>
<dbReference type="Proteomes" id="UP000199727">
    <property type="component" value="Unassembled WGS sequence"/>
</dbReference>
<name>A0A854QJ50_CRYNE</name>
<dbReference type="OrthoDB" id="202203at2759"/>
<dbReference type="GO" id="GO:0004174">
    <property type="term" value="F:electron-transferring-flavoprotein dehydrogenase activity"/>
    <property type="evidence" value="ECO:0007669"/>
    <property type="project" value="TreeGrafter"/>
</dbReference>
<dbReference type="GO" id="GO:0050660">
    <property type="term" value="F:flavin adenine dinucleotide binding"/>
    <property type="evidence" value="ECO:0007669"/>
    <property type="project" value="TreeGrafter"/>
</dbReference>
<dbReference type="PANTHER" id="PTHR43735:SF3">
    <property type="entry name" value="FERROPTOSIS SUPPRESSOR PROTEIN 1"/>
    <property type="match status" value="1"/>
</dbReference>
<sequence length="428" mass="45057">MSSSQPSNIVIIGASAAGHNLANALYSTLPSTYRILLIDALDYSFFPIAGLRAAVVPGWEDKVTVPLTTKTVFPSGTAHQVIAPNKVIELRENSVVLEKPFEGSTEVSFFRCVIATGASQPSPMRPPPGATSREQFIDNLRQIQNDVSRAKKVVIIGGGTVGIEFAGEVRDAHPDTEITIVHSRPFLLSPISSARPEPSSNLTWSSPPTSPKLSKSLEQVLKNHNVNLILDDSVPIPVGDDASVAGEWDGSFGLQNEVKKLKLRSGKEVPGDYIFVSVGNNPNTGLVASVDPAAITGGLIAVDSYLKVASDNSASLLTKNSNYYAIGDASAVPGLKTAWLARVAATHVAKTIINEIKGKGPLKYSAGSFNGLFVPVGPTDGAGSITFPFLGTWTVGGGVVKAAKGKDLLIGQVWQPLWQGSGKVDLKA</sequence>
<evidence type="ECO:0000256" key="3">
    <source>
        <dbReference type="ARBA" id="ARBA00022827"/>
    </source>
</evidence>